<name>A0ABS3F834_9PROT</name>
<dbReference type="Proteomes" id="UP000664761">
    <property type="component" value="Unassembled WGS sequence"/>
</dbReference>
<keyword evidence="1" id="KW-0969">Cilium</keyword>
<dbReference type="Gene3D" id="3.30.160.170">
    <property type="entry name" value="FlaG-like"/>
    <property type="match status" value="1"/>
</dbReference>
<evidence type="ECO:0000313" key="1">
    <source>
        <dbReference type="EMBL" id="MBO0334680.1"/>
    </source>
</evidence>
<keyword evidence="2" id="KW-1185">Reference proteome</keyword>
<reference evidence="1 2" key="1">
    <citation type="submission" date="2021-03" db="EMBL/GenBank/DDBJ databases">
        <title>Sneathiella sp. CAU 1612 isolated from Kang Won-do.</title>
        <authorList>
            <person name="Kim W."/>
        </authorList>
    </citation>
    <scope>NUCLEOTIDE SEQUENCE [LARGE SCALE GENOMIC DNA]</scope>
    <source>
        <strain evidence="1 2">CAU 1612</strain>
    </source>
</reference>
<keyword evidence="1" id="KW-0282">Flagellum</keyword>
<organism evidence="1 2">
    <name type="scientific">Sneathiella sedimenti</name>
    <dbReference type="NCBI Taxonomy" id="2816034"/>
    <lineage>
        <taxon>Bacteria</taxon>
        <taxon>Pseudomonadati</taxon>
        <taxon>Pseudomonadota</taxon>
        <taxon>Alphaproteobacteria</taxon>
        <taxon>Sneathiellales</taxon>
        <taxon>Sneathiellaceae</taxon>
        <taxon>Sneathiella</taxon>
    </lineage>
</organism>
<proteinExistence type="predicted"/>
<dbReference type="InterPro" id="IPR005186">
    <property type="entry name" value="FlaG"/>
</dbReference>
<dbReference type="SUPFAM" id="SSF160214">
    <property type="entry name" value="FlaG-like"/>
    <property type="match status" value="1"/>
</dbReference>
<evidence type="ECO:0000313" key="2">
    <source>
        <dbReference type="Proteomes" id="UP000664761"/>
    </source>
</evidence>
<comment type="caution">
    <text evidence="1">The sequence shown here is derived from an EMBL/GenBank/DDBJ whole genome shotgun (WGS) entry which is preliminary data.</text>
</comment>
<gene>
    <name evidence="1" type="ORF">J0X12_13715</name>
</gene>
<dbReference type="Pfam" id="PF03646">
    <property type="entry name" value="FlaG"/>
    <property type="match status" value="1"/>
</dbReference>
<dbReference type="InterPro" id="IPR035924">
    <property type="entry name" value="FlaG-like_sf"/>
</dbReference>
<protein>
    <submittedName>
        <fullName evidence="1">Flagellar protein FlaG</fullName>
    </submittedName>
</protein>
<keyword evidence="1" id="KW-0966">Cell projection</keyword>
<dbReference type="EMBL" id="JAFLNC010000004">
    <property type="protein sequence ID" value="MBO0334680.1"/>
    <property type="molecule type" value="Genomic_DNA"/>
</dbReference>
<sequence length="122" mass="13499">MDVTPFGKQTAILSTSHATSPVADRGTVVKYTGEDLPVSPQASATPANPIKRAEEAIGGLFTDSKFPSGRFSIDQDRESGRYVYRLIDRETDEVLKQFPGDYVLRRVAYYRELQGLAVNSEI</sequence>
<accession>A0ABS3F834</accession>
<dbReference type="RefSeq" id="WP_207046722.1">
    <property type="nucleotide sequence ID" value="NZ_JAFLNC010000004.1"/>
</dbReference>